<accession>A0ABU2HRE3</accession>
<dbReference type="RefSeq" id="WP_311159289.1">
    <property type="nucleotide sequence ID" value="NZ_JAVQLW010000001.1"/>
</dbReference>
<name>A0ABU2HRE3_9RHOB</name>
<reference evidence="4" key="1">
    <citation type="submission" date="2023-07" db="EMBL/GenBank/DDBJ databases">
        <title>Paracoccus sp. MBLB3053 whole genome sequence.</title>
        <authorList>
            <person name="Hwang C.Y."/>
            <person name="Cho E.-S."/>
            <person name="Seo M.-J."/>
        </authorList>
    </citation>
    <scope>NUCLEOTIDE SEQUENCE [LARGE SCALE GENOMIC DNA]</scope>
    <source>
        <strain evidence="4">MBLB3053</strain>
    </source>
</reference>
<evidence type="ECO:0000313" key="4">
    <source>
        <dbReference type="Proteomes" id="UP001269144"/>
    </source>
</evidence>
<evidence type="ECO:0000256" key="1">
    <source>
        <dbReference type="SAM" id="SignalP"/>
    </source>
</evidence>
<keyword evidence="1" id="KW-0732">Signal</keyword>
<dbReference type="Proteomes" id="UP001269144">
    <property type="component" value="Unassembled WGS sequence"/>
</dbReference>
<sequence length="264" mass="28581">MKWFAFLLISTIPALAQDGGTMPSELPPGLVSVELLPGWTLPDGHRMVALSVVLEPGWKTYWRSPGDTGVPPQFDWQGSGNLASVAIHWPRPEVIESGGERTLGYHDRLILPIEAVPAQPDQQVELRAVIDFGICEEICVPVQVTLAAPPAHHAPDPAIEAALAETPELSSEKPSCRIDEISDGLRVTAEFKDHEAPEVAMELDDDDVWVSQPELSQAGHVLTAKADFIDGTGRPFPLDAAHLRLTLIGPDSATEFMGCRPVLD</sequence>
<feature type="signal peptide" evidence="1">
    <location>
        <begin position="1"/>
        <end position="16"/>
    </location>
</feature>
<proteinExistence type="predicted"/>
<dbReference type="EMBL" id="JAVQLW010000001">
    <property type="protein sequence ID" value="MDS9467105.1"/>
    <property type="molecule type" value="Genomic_DNA"/>
</dbReference>
<evidence type="ECO:0000259" key="2">
    <source>
        <dbReference type="Pfam" id="PF11412"/>
    </source>
</evidence>
<protein>
    <submittedName>
        <fullName evidence="3">Protein-disulfide reductase DsbD family protein</fullName>
    </submittedName>
</protein>
<gene>
    <name evidence="3" type="ORF">RGQ15_05885</name>
</gene>
<organism evidence="3 4">
    <name type="scientific">Paracoccus aurantius</name>
    <dbReference type="NCBI Taxonomy" id="3073814"/>
    <lineage>
        <taxon>Bacteria</taxon>
        <taxon>Pseudomonadati</taxon>
        <taxon>Pseudomonadota</taxon>
        <taxon>Alphaproteobacteria</taxon>
        <taxon>Rhodobacterales</taxon>
        <taxon>Paracoccaceae</taxon>
        <taxon>Paracoccus</taxon>
    </lineage>
</organism>
<feature type="domain" description="Thiol:disulfide interchange protein DsbD N-terminal" evidence="2">
    <location>
        <begin position="42"/>
        <end position="147"/>
    </location>
</feature>
<comment type="caution">
    <text evidence="3">The sequence shown here is derived from an EMBL/GenBank/DDBJ whole genome shotgun (WGS) entry which is preliminary data.</text>
</comment>
<dbReference type="InterPro" id="IPR028250">
    <property type="entry name" value="DsbDN"/>
</dbReference>
<evidence type="ECO:0000313" key="3">
    <source>
        <dbReference type="EMBL" id="MDS9467105.1"/>
    </source>
</evidence>
<feature type="chain" id="PRO_5046667502" evidence="1">
    <location>
        <begin position="17"/>
        <end position="264"/>
    </location>
</feature>
<dbReference type="Pfam" id="PF11412">
    <property type="entry name" value="DsbD_N"/>
    <property type="match status" value="1"/>
</dbReference>
<keyword evidence="4" id="KW-1185">Reference proteome</keyword>